<dbReference type="Pfam" id="PF07637">
    <property type="entry name" value="PSD5"/>
    <property type="match status" value="1"/>
</dbReference>
<evidence type="ECO:0000259" key="3">
    <source>
        <dbReference type="Pfam" id="PF07627"/>
    </source>
</evidence>
<evidence type="ECO:0000259" key="1">
    <source>
        <dbReference type="Pfam" id="PF07624"/>
    </source>
</evidence>
<protein>
    <recommendedName>
        <fullName evidence="9">Planctomycete cytochrome C</fullName>
    </recommendedName>
</protein>
<organism evidence="7 8">
    <name type="scientific">Neorhodopirellula pilleata</name>
    <dbReference type="NCBI Taxonomy" id="2714738"/>
    <lineage>
        <taxon>Bacteria</taxon>
        <taxon>Pseudomonadati</taxon>
        <taxon>Planctomycetota</taxon>
        <taxon>Planctomycetia</taxon>
        <taxon>Pirellulales</taxon>
        <taxon>Pirellulaceae</taxon>
        <taxon>Neorhodopirellula</taxon>
    </lineage>
</organism>
<sequence>MFLSTARQSSANKLPPRVAIVKRPAVLTIVILLFSGITCKSEDSFKLDPSLRNFFGQHCLDCHSDGTSEGGLDINALSEDLTDAETMRRWVLIHDRVASGEMPPDEDSLTDEAKNRFIDQLAGTLYDADSAHREVVLRRLNRVEYENTLRDLFELPHVDIKEMLPEDAKSHGFNNIGEALSVSTEQMMVYLQAIDHVLDEAIGPPERPETRVKTLNLKESAQRALGKLFRDEPDGVVLFSSGYSPSQLKGFDTRVPGWYRFKIHARAFQSDRPMTLRVYAGDVIGGRGESWLAGYYDVAPGEAWTVIELEQRLEPRGSIQVTTYRNGGHETNAAETDRSGILIGDVQCEGPIIDAWPPPSRVKLLGDVDPDTATAEDAVAILKRFLPFAYRRTTEPQEVEPFAKLTRRVLDDGRPWTEALRQGMKAILISPEFLFLEEPTRNQISDFAIASRLSYFLWKSMPDAELLSLAARGHLSRPDVLHAQVERLLNDRRAERFVEDFTGQWLDLYDIDFTEPDKHLFPEYDDILRASMLSESRGFFREILANNLNVGEFLDSDWTVLNSRLAEHYGLPDVEGLHDRRVKLSPDSPRGGVMTQAAVLKVTANGTNTSPVLRGIWMRENVFGEPVPPPPAGVPAVEPDISGATTLREQLAKHSDSASCAGCHDKIDPPGFALERFDPIGGWRDWYRSTTVGEPIKDRFADSPINKVRVRYRKGLPVDASGVTPDGHAFEDFREFKRILAADQEPMAYNLAEKLLAFGLGRTTGFSDRPTLQKIVAKTADDNHGFRTLIHEVVQSDAFRKP</sequence>
<dbReference type="OrthoDB" id="175242at2"/>
<dbReference type="AlphaFoldDB" id="A0A5C6APF6"/>
<dbReference type="Pfam" id="PF07627">
    <property type="entry name" value="PSCyt3"/>
    <property type="match status" value="1"/>
</dbReference>
<dbReference type="InterPro" id="IPR013039">
    <property type="entry name" value="DUF1588"/>
</dbReference>
<dbReference type="Proteomes" id="UP000316213">
    <property type="component" value="Unassembled WGS sequence"/>
</dbReference>
<accession>A0A5C6APF6</accession>
<dbReference type="Pfam" id="PF07631">
    <property type="entry name" value="PSD4"/>
    <property type="match status" value="1"/>
</dbReference>
<name>A0A5C6APF6_9BACT</name>
<evidence type="ECO:0008006" key="9">
    <source>
        <dbReference type="Google" id="ProtNLM"/>
    </source>
</evidence>
<keyword evidence="8" id="KW-1185">Reference proteome</keyword>
<evidence type="ECO:0000259" key="4">
    <source>
        <dbReference type="Pfam" id="PF07631"/>
    </source>
</evidence>
<gene>
    <name evidence="7" type="ORF">Pla100_11150</name>
</gene>
<evidence type="ECO:0000259" key="6">
    <source>
        <dbReference type="Pfam" id="PF07637"/>
    </source>
</evidence>
<dbReference type="InterPro" id="IPR011429">
    <property type="entry name" value="Cyt_c_Planctomycete-type"/>
</dbReference>
<dbReference type="InterPro" id="IPR013042">
    <property type="entry name" value="DUF1592"/>
</dbReference>
<dbReference type="EMBL" id="SJPM01000002">
    <property type="protein sequence ID" value="TWU01388.1"/>
    <property type="molecule type" value="Genomic_DNA"/>
</dbReference>
<evidence type="ECO:0000313" key="7">
    <source>
        <dbReference type="EMBL" id="TWU01388.1"/>
    </source>
</evidence>
<feature type="domain" description="DUF1587" evidence="2">
    <location>
        <begin position="138"/>
        <end position="202"/>
    </location>
</feature>
<reference evidence="7 8" key="1">
    <citation type="submission" date="2019-02" db="EMBL/GenBank/DDBJ databases">
        <title>Deep-cultivation of Planctomycetes and their phenomic and genomic characterization uncovers novel biology.</title>
        <authorList>
            <person name="Wiegand S."/>
            <person name="Jogler M."/>
            <person name="Boedeker C."/>
            <person name="Pinto D."/>
            <person name="Vollmers J."/>
            <person name="Rivas-Marin E."/>
            <person name="Kohn T."/>
            <person name="Peeters S.H."/>
            <person name="Heuer A."/>
            <person name="Rast P."/>
            <person name="Oberbeckmann S."/>
            <person name="Bunk B."/>
            <person name="Jeske O."/>
            <person name="Meyerdierks A."/>
            <person name="Storesund J.E."/>
            <person name="Kallscheuer N."/>
            <person name="Luecker S."/>
            <person name="Lage O.M."/>
            <person name="Pohl T."/>
            <person name="Merkel B.J."/>
            <person name="Hornburger P."/>
            <person name="Mueller R.-W."/>
            <person name="Bruemmer F."/>
            <person name="Labrenz M."/>
            <person name="Spormann A.M."/>
            <person name="Op Den Camp H."/>
            <person name="Overmann J."/>
            <person name="Amann R."/>
            <person name="Jetten M.S.M."/>
            <person name="Mascher T."/>
            <person name="Medema M.H."/>
            <person name="Devos D.P."/>
            <person name="Kaster A.-K."/>
            <person name="Ovreas L."/>
            <person name="Rohde M."/>
            <person name="Galperin M.Y."/>
            <person name="Jogler C."/>
        </authorList>
    </citation>
    <scope>NUCLEOTIDE SEQUENCE [LARGE SCALE GENOMIC DNA]</scope>
    <source>
        <strain evidence="7 8">Pla100</strain>
    </source>
</reference>
<feature type="domain" description="DUF1588" evidence="3">
    <location>
        <begin position="590"/>
        <end position="685"/>
    </location>
</feature>
<dbReference type="InterPro" id="IPR013036">
    <property type="entry name" value="DUF1587"/>
</dbReference>
<dbReference type="InterPro" id="IPR013043">
    <property type="entry name" value="DUF1595"/>
</dbReference>
<dbReference type="Pfam" id="PF07626">
    <property type="entry name" value="PSD3"/>
    <property type="match status" value="1"/>
</dbReference>
<comment type="caution">
    <text evidence="7">The sequence shown here is derived from an EMBL/GenBank/DDBJ whole genome shotgun (WGS) entry which is preliminary data.</text>
</comment>
<dbReference type="InterPro" id="IPR011478">
    <property type="entry name" value="DUF1585"/>
</dbReference>
<dbReference type="Pfam" id="PF07624">
    <property type="entry name" value="PSD2"/>
    <property type="match status" value="1"/>
</dbReference>
<feature type="domain" description="DUF1592" evidence="4">
    <location>
        <begin position="444"/>
        <end position="571"/>
    </location>
</feature>
<evidence type="ECO:0000259" key="2">
    <source>
        <dbReference type="Pfam" id="PF07626"/>
    </source>
</evidence>
<dbReference type="Pfam" id="PF07635">
    <property type="entry name" value="PSCyt1"/>
    <property type="match status" value="1"/>
</dbReference>
<feature type="domain" description="DUF1595" evidence="6">
    <location>
        <begin position="380"/>
        <end position="438"/>
    </location>
</feature>
<proteinExistence type="predicted"/>
<feature type="domain" description="Cytochrome C Planctomycete-type" evidence="5">
    <location>
        <begin position="59"/>
        <end position="106"/>
    </location>
</feature>
<evidence type="ECO:0000259" key="5">
    <source>
        <dbReference type="Pfam" id="PF07635"/>
    </source>
</evidence>
<feature type="domain" description="DUF1585" evidence="1">
    <location>
        <begin position="726"/>
        <end position="799"/>
    </location>
</feature>
<evidence type="ECO:0000313" key="8">
    <source>
        <dbReference type="Proteomes" id="UP000316213"/>
    </source>
</evidence>